<dbReference type="EMBL" id="BNCO01000015">
    <property type="protein sequence ID" value="GIL53372.1"/>
    <property type="molecule type" value="Genomic_DNA"/>
</dbReference>
<dbReference type="Proteomes" id="UP000747399">
    <property type="component" value="Unassembled WGS sequence"/>
</dbReference>
<feature type="non-terminal residue" evidence="2">
    <location>
        <position position="1"/>
    </location>
</feature>
<dbReference type="AlphaFoldDB" id="A0A8J4B3P3"/>
<keyword evidence="3" id="KW-1185">Reference proteome</keyword>
<accession>A0A8J4B3P3</accession>
<feature type="region of interest" description="Disordered" evidence="1">
    <location>
        <begin position="1"/>
        <end position="104"/>
    </location>
</feature>
<evidence type="ECO:0000256" key="1">
    <source>
        <dbReference type="SAM" id="MobiDB-lite"/>
    </source>
</evidence>
<gene>
    <name evidence="2" type="ORF">Vafri_8992</name>
</gene>
<feature type="compositionally biased region" description="Basic and acidic residues" evidence="1">
    <location>
        <begin position="55"/>
        <end position="64"/>
    </location>
</feature>
<evidence type="ECO:0000313" key="3">
    <source>
        <dbReference type="Proteomes" id="UP000747399"/>
    </source>
</evidence>
<protein>
    <submittedName>
        <fullName evidence="2">Uncharacterized protein</fullName>
    </submittedName>
</protein>
<reference evidence="2" key="1">
    <citation type="journal article" date="2021" name="Proc. Natl. Acad. Sci. U.S.A.">
        <title>Three genomes in the algal genus Volvox reveal the fate of a haploid sex-determining region after a transition to homothallism.</title>
        <authorList>
            <person name="Yamamoto K."/>
            <person name="Hamaji T."/>
            <person name="Kawai-Toyooka H."/>
            <person name="Matsuzaki R."/>
            <person name="Takahashi F."/>
            <person name="Nishimura Y."/>
            <person name="Kawachi M."/>
            <person name="Noguchi H."/>
            <person name="Minakuchi Y."/>
            <person name="Umen J.G."/>
            <person name="Toyoda A."/>
            <person name="Nozaki H."/>
        </authorList>
    </citation>
    <scope>NUCLEOTIDE SEQUENCE</scope>
    <source>
        <strain evidence="2">NIES-3780</strain>
    </source>
</reference>
<feature type="compositionally biased region" description="Basic and acidic residues" evidence="1">
    <location>
        <begin position="71"/>
        <end position="104"/>
    </location>
</feature>
<comment type="caution">
    <text evidence="2">The sequence shown here is derived from an EMBL/GenBank/DDBJ whole genome shotgun (WGS) entry which is preliminary data.</text>
</comment>
<organism evidence="2 3">
    <name type="scientific">Volvox africanus</name>
    <dbReference type="NCBI Taxonomy" id="51714"/>
    <lineage>
        <taxon>Eukaryota</taxon>
        <taxon>Viridiplantae</taxon>
        <taxon>Chlorophyta</taxon>
        <taxon>core chlorophytes</taxon>
        <taxon>Chlorophyceae</taxon>
        <taxon>CS clade</taxon>
        <taxon>Chlamydomonadales</taxon>
        <taxon>Volvocaceae</taxon>
        <taxon>Volvox</taxon>
    </lineage>
</organism>
<evidence type="ECO:0000313" key="2">
    <source>
        <dbReference type="EMBL" id="GIL53372.1"/>
    </source>
</evidence>
<sequence>RKQGMAGRWKGWKGMVRRGAPPAACTSMQPPPLHFASDPGRTNGDDMTGRQTFGHSDRHSDGQTDRQTFGHSDRQTDRHSDIRTDRHSDRQTINKLSIDRSIHE</sequence>
<proteinExistence type="predicted"/>
<name>A0A8J4B3P3_9CHLO</name>